<dbReference type="Ensembl" id="ENSCCRT00015005055.1">
    <property type="protein sequence ID" value="ENSCCRP00015004850.1"/>
    <property type="gene ID" value="ENSCCRG00015002656.1"/>
</dbReference>
<evidence type="ECO:0000313" key="7">
    <source>
        <dbReference type="Proteomes" id="UP000694700"/>
    </source>
</evidence>
<evidence type="ECO:0000259" key="5">
    <source>
        <dbReference type="PROSITE" id="PS50089"/>
    </source>
</evidence>
<dbReference type="FunFam" id="3.30.40.10:FF:000438">
    <property type="entry name" value="Bloodthirsty-related gene family, member 25"/>
    <property type="match status" value="1"/>
</dbReference>
<evidence type="ECO:0000256" key="1">
    <source>
        <dbReference type="ARBA" id="ARBA00022723"/>
    </source>
</evidence>
<feature type="domain" description="RING-type" evidence="5">
    <location>
        <begin position="17"/>
        <end position="57"/>
    </location>
</feature>
<organism evidence="6 7">
    <name type="scientific">Cyprinus carpio</name>
    <name type="common">Common carp</name>
    <dbReference type="NCBI Taxonomy" id="7962"/>
    <lineage>
        <taxon>Eukaryota</taxon>
        <taxon>Metazoa</taxon>
        <taxon>Chordata</taxon>
        <taxon>Craniata</taxon>
        <taxon>Vertebrata</taxon>
        <taxon>Euteleostomi</taxon>
        <taxon>Actinopterygii</taxon>
        <taxon>Neopterygii</taxon>
        <taxon>Teleostei</taxon>
        <taxon>Ostariophysi</taxon>
        <taxon>Cypriniformes</taxon>
        <taxon>Cyprinidae</taxon>
        <taxon>Cyprininae</taxon>
        <taxon>Cyprinus</taxon>
    </lineage>
</organism>
<dbReference type="PANTHER" id="PTHR25465:SF32">
    <property type="entry name" value="BLOODTHIRSTY-RELATED GENE FAMILY, MEMBER 16 ISOFORM X1-RELATED"/>
    <property type="match status" value="1"/>
</dbReference>
<sequence>SDYLASSLGPLTEELQCSICLDVFTDPVTAPCGHNFCKTCLNKYWDNSQTCNCPYCKETFNQRPDLKINITLRELVDRYKKKCLVKNHVADIKKHKRTDPVSYLVGYPPYF</sequence>
<dbReference type="InterPro" id="IPR017907">
    <property type="entry name" value="Znf_RING_CS"/>
</dbReference>
<evidence type="ECO:0000256" key="4">
    <source>
        <dbReference type="PROSITE-ProRule" id="PRU00175"/>
    </source>
</evidence>
<evidence type="ECO:0000256" key="3">
    <source>
        <dbReference type="ARBA" id="ARBA00022833"/>
    </source>
</evidence>
<dbReference type="InterPro" id="IPR003613">
    <property type="entry name" value="Ubox_domain"/>
</dbReference>
<protein>
    <recommendedName>
        <fullName evidence="5">RING-type domain-containing protein</fullName>
    </recommendedName>
</protein>
<dbReference type="GO" id="GO:0004842">
    <property type="term" value="F:ubiquitin-protein transferase activity"/>
    <property type="evidence" value="ECO:0007669"/>
    <property type="project" value="InterPro"/>
</dbReference>
<keyword evidence="1" id="KW-0479">Metal-binding</keyword>
<dbReference type="PROSITE" id="PS50089">
    <property type="entry name" value="ZF_RING_2"/>
    <property type="match status" value="1"/>
</dbReference>
<dbReference type="Pfam" id="PF13445">
    <property type="entry name" value="zf-RING_UBOX"/>
    <property type="match status" value="1"/>
</dbReference>
<dbReference type="InterPro" id="IPR051051">
    <property type="entry name" value="E3_ubiq-ligase_TRIM/RNF"/>
</dbReference>
<dbReference type="InterPro" id="IPR001841">
    <property type="entry name" value="Znf_RING"/>
</dbReference>
<dbReference type="GO" id="GO:0016567">
    <property type="term" value="P:protein ubiquitination"/>
    <property type="evidence" value="ECO:0007669"/>
    <property type="project" value="InterPro"/>
</dbReference>
<proteinExistence type="predicted"/>
<dbReference type="AlphaFoldDB" id="A0A8C1SA01"/>
<accession>A0A8C1SA01</accession>
<dbReference type="SMART" id="SM00184">
    <property type="entry name" value="RING"/>
    <property type="match status" value="1"/>
</dbReference>
<reference evidence="6" key="1">
    <citation type="submission" date="2025-08" db="UniProtKB">
        <authorList>
            <consortium name="Ensembl"/>
        </authorList>
    </citation>
    <scope>IDENTIFICATION</scope>
</reference>
<dbReference type="InterPro" id="IPR013083">
    <property type="entry name" value="Znf_RING/FYVE/PHD"/>
</dbReference>
<keyword evidence="3" id="KW-0862">Zinc</keyword>
<evidence type="ECO:0000256" key="2">
    <source>
        <dbReference type="ARBA" id="ARBA00022771"/>
    </source>
</evidence>
<dbReference type="Gene3D" id="3.30.40.10">
    <property type="entry name" value="Zinc/RING finger domain, C3HC4 (zinc finger)"/>
    <property type="match status" value="1"/>
</dbReference>
<keyword evidence="2 4" id="KW-0863">Zinc-finger</keyword>
<name>A0A8C1SA01_CYPCA</name>
<dbReference type="GO" id="GO:0008270">
    <property type="term" value="F:zinc ion binding"/>
    <property type="evidence" value="ECO:0007669"/>
    <property type="project" value="UniProtKB-KW"/>
</dbReference>
<dbReference type="SMART" id="SM00504">
    <property type="entry name" value="Ubox"/>
    <property type="match status" value="1"/>
</dbReference>
<evidence type="ECO:0000313" key="6">
    <source>
        <dbReference type="Ensembl" id="ENSCCRP00015004850.1"/>
    </source>
</evidence>
<dbReference type="Proteomes" id="UP000694700">
    <property type="component" value="Unplaced"/>
</dbReference>
<dbReference type="InterPro" id="IPR027370">
    <property type="entry name" value="Znf-RING_euk"/>
</dbReference>
<dbReference type="SUPFAM" id="SSF57850">
    <property type="entry name" value="RING/U-box"/>
    <property type="match status" value="1"/>
</dbReference>
<dbReference type="PROSITE" id="PS00518">
    <property type="entry name" value="ZF_RING_1"/>
    <property type="match status" value="1"/>
</dbReference>
<dbReference type="PANTHER" id="PTHR25465">
    <property type="entry name" value="B-BOX DOMAIN CONTAINING"/>
    <property type="match status" value="1"/>
</dbReference>